<dbReference type="GO" id="GO:0051087">
    <property type="term" value="F:protein-folding chaperone binding"/>
    <property type="evidence" value="ECO:0007669"/>
    <property type="project" value="TreeGrafter"/>
</dbReference>
<dbReference type="PANTHER" id="PTHR43948">
    <property type="entry name" value="DNAJ HOMOLOG SUBFAMILY B"/>
    <property type="match status" value="1"/>
</dbReference>
<dbReference type="Pfam" id="PF00226">
    <property type="entry name" value="DnaJ"/>
    <property type="match status" value="1"/>
</dbReference>
<protein>
    <recommendedName>
        <fullName evidence="3">J domain-containing protein</fullName>
    </recommendedName>
</protein>
<evidence type="ECO:0000313" key="4">
    <source>
        <dbReference type="EMBL" id="KAG2212383.1"/>
    </source>
</evidence>
<accession>A0A8H7RMK1</accession>
<dbReference type="PROSITE" id="PS50076">
    <property type="entry name" value="DNAJ_2"/>
    <property type="match status" value="1"/>
</dbReference>
<name>A0A8H7RMK1_9FUNG</name>
<organism evidence="4 5">
    <name type="scientific">Mucor saturninus</name>
    <dbReference type="NCBI Taxonomy" id="64648"/>
    <lineage>
        <taxon>Eukaryota</taxon>
        <taxon>Fungi</taxon>
        <taxon>Fungi incertae sedis</taxon>
        <taxon>Mucoromycota</taxon>
        <taxon>Mucoromycotina</taxon>
        <taxon>Mucoromycetes</taxon>
        <taxon>Mucorales</taxon>
        <taxon>Mucorineae</taxon>
        <taxon>Mucoraceae</taxon>
        <taxon>Mucor</taxon>
    </lineage>
</organism>
<dbReference type="InterPro" id="IPR001623">
    <property type="entry name" value="DnaJ_domain"/>
</dbReference>
<dbReference type="OrthoDB" id="10250354at2759"/>
<dbReference type="GO" id="GO:0005737">
    <property type="term" value="C:cytoplasm"/>
    <property type="evidence" value="ECO:0007669"/>
    <property type="project" value="TreeGrafter"/>
</dbReference>
<feature type="region of interest" description="Disordered" evidence="2">
    <location>
        <begin position="371"/>
        <end position="402"/>
    </location>
</feature>
<feature type="coiled-coil region" evidence="1">
    <location>
        <begin position="281"/>
        <end position="308"/>
    </location>
</feature>
<proteinExistence type="predicted"/>
<dbReference type="SMART" id="SM00271">
    <property type="entry name" value="DnaJ"/>
    <property type="match status" value="1"/>
</dbReference>
<gene>
    <name evidence="4" type="ORF">INT47_001744</name>
</gene>
<reference evidence="4" key="1">
    <citation type="submission" date="2020-12" db="EMBL/GenBank/DDBJ databases">
        <title>Metabolic potential, ecology and presence of endohyphal bacteria is reflected in genomic diversity of Mucoromycotina.</title>
        <authorList>
            <person name="Muszewska A."/>
            <person name="Okrasinska A."/>
            <person name="Steczkiewicz K."/>
            <person name="Drgas O."/>
            <person name="Orlowska M."/>
            <person name="Perlinska-Lenart U."/>
            <person name="Aleksandrzak-Piekarczyk T."/>
            <person name="Szatraj K."/>
            <person name="Zielenkiewicz U."/>
            <person name="Pilsyk S."/>
            <person name="Malc E."/>
            <person name="Mieczkowski P."/>
            <person name="Kruszewska J.S."/>
            <person name="Biernat P."/>
            <person name="Pawlowska J."/>
        </authorList>
    </citation>
    <scope>NUCLEOTIDE SEQUENCE</scope>
    <source>
        <strain evidence="4">WA0000017839</strain>
    </source>
</reference>
<evidence type="ECO:0000313" key="5">
    <source>
        <dbReference type="Proteomes" id="UP000603453"/>
    </source>
</evidence>
<comment type="caution">
    <text evidence="4">The sequence shown here is derived from an EMBL/GenBank/DDBJ whole genome shotgun (WGS) entry which is preliminary data.</text>
</comment>
<keyword evidence="5" id="KW-1185">Reference proteome</keyword>
<dbReference type="GO" id="GO:0044183">
    <property type="term" value="F:protein folding chaperone"/>
    <property type="evidence" value="ECO:0007669"/>
    <property type="project" value="TreeGrafter"/>
</dbReference>
<dbReference type="PRINTS" id="PR00625">
    <property type="entry name" value="JDOMAIN"/>
</dbReference>
<evidence type="ECO:0000259" key="3">
    <source>
        <dbReference type="PROSITE" id="PS50076"/>
    </source>
</evidence>
<feature type="domain" description="J" evidence="3">
    <location>
        <begin position="6"/>
        <end position="76"/>
    </location>
</feature>
<evidence type="ECO:0000256" key="1">
    <source>
        <dbReference type="SAM" id="Coils"/>
    </source>
</evidence>
<dbReference type="AlphaFoldDB" id="A0A8H7RMK1"/>
<dbReference type="GO" id="GO:0051082">
    <property type="term" value="F:unfolded protein binding"/>
    <property type="evidence" value="ECO:0007669"/>
    <property type="project" value="TreeGrafter"/>
</dbReference>
<feature type="region of interest" description="Disordered" evidence="2">
    <location>
        <begin position="182"/>
        <end position="207"/>
    </location>
</feature>
<dbReference type="Gene3D" id="1.10.287.110">
    <property type="entry name" value="DnaJ domain"/>
    <property type="match status" value="1"/>
</dbReference>
<dbReference type="CDD" id="cd06257">
    <property type="entry name" value="DnaJ"/>
    <property type="match status" value="1"/>
</dbReference>
<dbReference type="EMBL" id="JAEPRD010000006">
    <property type="protein sequence ID" value="KAG2212383.1"/>
    <property type="molecule type" value="Genomic_DNA"/>
</dbReference>
<sequence length="402" mass="46857">MSTTLDYYEVLNISVDADDKQVKKAYRKLALKYHPDKNQSPEAVEKFINNFLFLYISEAYEILSDPEKRRVYDTRNDVPDHHDYEYNPFSQYEKKIYSPTQFHRPEDIFAEFFNHMNGYASGGGGGGGGFHDPFSAFMMPMHTPMMSFNASVGFNNRGFAGHGMQTTPAGFMAPQFPSMMGQQYGQQSFSSSSTSGGGGSYSKSVSTSTRSVNGVVETVTITKITDGNGTKVIEEYGNGRTKVNGIEQTPVNHNKTLENKVRPRNEIMMNNSDHCEKLQIEQDDVQEINKANRERDELRQRMIQEVEMRREQERLRDQWERQRRHDLLMQRQQEQERFFELQHQQLMFYQQGLRQQDYYNNTANSLNYYQYNPYHDDDDDSSFYHPASPHPPSFTPNYYHLY</sequence>
<evidence type="ECO:0000256" key="2">
    <source>
        <dbReference type="SAM" id="MobiDB-lite"/>
    </source>
</evidence>
<keyword evidence="1" id="KW-0175">Coiled coil</keyword>
<dbReference type="SUPFAM" id="SSF46565">
    <property type="entry name" value="Chaperone J-domain"/>
    <property type="match status" value="1"/>
</dbReference>
<dbReference type="InterPro" id="IPR036869">
    <property type="entry name" value="J_dom_sf"/>
</dbReference>
<dbReference type="PANTHER" id="PTHR43948:SF10">
    <property type="entry name" value="MRJ, ISOFORM E"/>
    <property type="match status" value="1"/>
</dbReference>
<feature type="compositionally biased region" description="Low complexity" evidence="2">
    <location>
        <begin position="182"/>
        <end position="194"/>
    </location>
</feature>
<dbReference type="Proteomes" id="UP000603453">
    <property type="component" value="Unassembled WGS sequence"/>
</dbReference>